<dbReference type="InterPro" id="IPR036894">
    <property type="entry name" value="YbaB-like_sf"/>
</dbReference>
<evidence type="ECO:0000256" key="1">
    <source>
        <dbReference type="ARBA" id="ARBA00023125"/>
    </source>
</evidence>
<evidence type="ECO:0000256" key="2">
    <source>
        <dbReference type="HAMAP-Rule" id="MF_00274"/>
    </source>
</evidence>
<comment type="caution">
    <text evidence="3">The sequence shown here is derived from an EMBL/GenBank/DDBJ whole genome shotgun (WGS) entry which is preliminary data.</text>
</comment>
<dbReference type="GO" id="GO:0005829">
    <property type="term" value="C:cytosol"/>
    <property type="evidence" value="ECO:0007669"/>
    <property type="project" value="TreeGrafter"/>
</dbReference>
<protein>
    <recommendedName>
        <fullName evidence="2">Nucleoid-associated protein HYX28_03215</fullName>
    </recommendedName>
</protein>
<comment type="function">
    <text evidence="2">Binds to DNA and alters its conformation. May be involved in regulation of gene expression, nucleoid organization and DNA protection.</text>
</comment>
<dbReference type="InterPro" id="IPR004401">
    <property type="entry name" value="YbaB/EbfC"/>
</dbReference>
<dbReference type="NCBIfam" id="TIGR00103">
    <property type="entry name" value="DNA_YbaB_EbfC"/>
    <property type="match status" value="1"/>
</dbReference>
<dbReference type="SUPFAM" id="SSF82607">
    <property type="entry name" value="YbaB-like"/>
    <property type="match status" value="1"/>
</dbReference>
<reference evidence="3" key="1">
    <citation type="submission" date="2020-07" db="EMBL/GenBank/DDBJ databases">
        <title>Huge and variable diversity of episymbiotic CPR bacteria and DPANN archaea in groundwater ecosystems.</title>
        <authorList>
            <person name="He C.Y."/>
            <person name="Keren R."/>
            <person name="Whittaker M."/>
            <person name="Farag I.F."/>
            <person name="Doudna J."/>
            <person name="Cate J.H.D."/>
            <person name="Banfield J.F."/>
        </authorList>
    </citation>
    <scope>NUCLEOTIDE SEQUENCE</scope>
    <source>
        <strain evidence="3">NC_groundwater_580_Pr5_B-0.1um_64_19</strain>
    </source>
</reference>
<proteinExistence type="inferred from homology"/>
<dbReference type="AlphaFoldDB" id="A0A932A6U3"/>
<dbReference type="Gene3D" id="3.30.1310.10">
    <property type="entry name" value="Nucleoid-associated protein YbaB-like domain"/>
    <property type="match status" value="1"/>
</dbReference>
<dbReference type="GO" id="GO:0003677">
    <property type="term" value="F:DNA binding"/>
    <property type="evidence" value="ECO:0007669"/>
    <property type="project" value="UniProtKB-UniRule"/>
</dbReference>
<gene>
    <name evidence="3" type="ORF">HYX28_03215</name>
</gene>
<comment type="similarity">
    <text evidence="2">Belongs to the YbaB/EbfC family.</text>
</comment>
<dbReference type="GO" id="GO:0043590">
    <property type="term" value="C:bacterial nucleoid"/>
    <property type="evidence" value="ECO:0007669"/>
    <property type="project" value="UniProtKB-UniRule"/>
</dbReference>
<evidence type="ECO:0000313" key="3">
    <source>
        <dbReference type="EMBL" id="MBI2677771.1"/>
    </source>
</evidence>
<comment type="subcellular location">
    <subcellularLocation>
        <location evidence="2">Cytoplasm</location>
        <location evidence="2">Nucleoid</location>
    </subcellularLocation>
</comment>
<dbReference type="Pfam" id="PF02575">
    <property type="entry name" value="YbaB_DNA_bd"/>
    <property type="match status" value="1"/>
</dbReference>
<sequence>MGGFDLQRLMSQAKQQYESLQKKMQETVIESSSGGGTVKVRMNGQRQLLAITIDPEAVKAGDVEMLQDLVLAAVNEAARKIEDEMKSTVGGMLGGMGM</sequence>
<comment type="subunit">
    <text evidence="2">Homodimer.</text>
</comment>
<dbReference type="PANTHER" id="PTHR33449">
    <property type="entry name" value="NUCLEOID-ASSOCIATED PROTEIN YBAB"/>
    <property type="match status" value="1"/>
</dbReference>
<dbReference type="HAMAP" id="MF_00274">
    <property type="entry name" value="DNA_YbaB_EbfC"/>
    <property type="match status" value="1"/>
</dbReference>
<dbReference type="PANTHER" id="PTHR33449:SF1">
    <property type="entry name" value="NUCLEOID-ASSOCIATED PROTEIN YBAB"/>
    <property type="match status" value="1"/>
</dbReference>
<accession>A0A932A6U3</accession>
<dbReference type="EMBL" id="JACPNR010000004">
    <property type="protein sequence ID" value="MBI2677771.1"/>
    <property type="molecule type" value="Genomic_DNA"/>
</dbReference>
<dbReference type="Proteomes" id="UP000779809">
    <property type="component" value="Unassembled WGS sequence"/>
</dbReference>
<keyword evidence="2" id="KW-0963">Cytoplasm</keyword>
<dbReference type="PIRSF" id="PIRSF004555">
    <property type="entry name" value="UCP004555"/>
    <property type="match status" value="1"/>
</dbReference>
<keyword evidence="1 2" id="KW-0238">DNA-binding</keyword>
<name>A0A932A6U3_9BACT</name>
<evidence type="ECO:0000313" key="4">
    <source>
        <dbReference type="Proteomes" id="UP000779809"/>
    </source>
</evidence>
<organism evidence="3 4">
    <name type="scientific">Candidatus Korobacter versatilis</name>
    <dbReference type="NCBI Taxonomy" id="658062"/>
    <lineage>
        <taxon>Bacteria</taxon>
        <taxon>Pseudomonadati</taxon>
        <taxon>Acidobacteriota</taxon>
        <taxon>Terriglobia</taxon>
        <taxon>Terriglobales</taxon>
        <taxon>Candidatus Korobacteraceae</taxon>
        <taxon>Candidatus Korobacter</taxon>
    </lineage>
</organism>